<name>A0ACC1CWB9_9NEOP</name>
<protein>
    <submittedName>
        <fullName evidence="1">Uncharacterized protein</fullName>
    </submittedName>
</protein>
<evidence type="ECO:0000313" key="1">
    <source>
        <dbReference type="EMBL" id="KAJ0175881.1"/>
    </source>
</evidence>
<dbReference type="Proteomes" id="UP000824533">
    <property type="component" value="Linkage Group LG15"/>
</dbReference>
<proteinExistence type="predicted"/>
<organism evidence="1 2">
    <name type="scientific">Dendrolimus kikuchii</name>
    <dbReference type="NCBI Taxonomy" id="765133"/>
    <lineage>
        <taxon>Eukaryota</taxon>
        <taxon>Metazoa</taxon>
        <taxon>Ecdysozoa</taxon>
        <taxon>Arthropoda</taxon>
        <taxon>Hexapoda</taxon>
        <taxon>Insecta</taxon>
        <taxon>Pterygota</taxon>
        <taxon>Neoptera</taxon>
        <taxon>Endopterygota</taxon>
        <taxon>Lepidoptera</taxon>
        <taxon>Glossata</taxon>
        <taxon>Ditrysia</taxon>
        <taxon>Bombycoidea</taxon>
        <taxon>Lasiocampidae</taxon>
        <taxon>Dendrolimus</taxon>
    </lineage>
</organism>
<gene>
    <name evidence="1" type="ORF">K1T71_009040</name>
</gene>
<evidence type="ECO:0000313" key="2">
    <source>
        <dbReference type="Proteomes" id="UP000824533"/>
    </source>
</evidence>
<keyword evidence="2" id="KW-1185">Reference proteome</keyword>
<dbReference type="EMBL" id="CM034401">
    <property type="protein sequence ID" value="KAJ0175881.1"/>
    <property type="molecule type" value="Genomic_DNA"/>
</dbReference>
<accession>A0ACC1CWB9</accession>
<reference evidence="1 2" key="1">
    <citation type="journal article" date="2021" name="Front. Genet.">
        <title>Chromosome-Level Genome Assembly Reveals Significant Gene Expansion in the Toll and IMD Signaling Pathways of Dendrolimus kikuchii.</title>
        <authorList>
            <person name="Zhou J."/>
            <person name="Wu P."/>
            <person name="Xiong Z."/>
            <person name="Liu N."/>
            <person name="Zhao N."/>
            <person name="Ji M."/>
            <person name="Qiu Y."/>
            <person name="Yang B."/>
        </authorList>
    </citation>
    <scope>NUCLEOTIDE SEQUENCE [LARGE SCALE GENOMIC DNA]</scope>
    <source>
        <strain evidence="1">Ann1</strain>
    </source>
</reference>
<sequence length="379" mass="43780">MGKMFEEGSRSQMIQEIVYRPAELATREFTSYYREPGLQTEPKCGIISYSSNSHKNHPDISAYPTFMNSLKWNPYIETTSARNSQSDFQEPTKFSNHIKNNSKHSKELKETKYNCRCDSCNGRHCPSKLSSTTLRANIFKDNIMTFSEKFTMTPKLCDAGCGSLHIAKNKVSDVSVTASNVAVRETQIYSQCTPLPILKKPYDLKKKDTQVSVGYEPERDTFTDDIDVVKSKSIRSFFKSRKKHETPRRNVYNEGISDVVVNQRPRTVSRVASPINVKQGSKATVINHRYPEHENYIPFSHRNDSKYHDSCKSSTLDVRYNDSDDIKRLIANPQVFRRTYTNKPLKYYRSPPIKLPRKVLTSEQDIDSYIDKKYISKRK</sequence>
<comment type="caution">
    <text evidence="1">The sequence shown here is derived from an EMBL/GenBank/DDBJ whole genome shotgun (WGS) entry which is preliminary data.</text>
</comment>